<comment type="caution">
    <text evidence="2">The sequence shown here is derived from an EMBL/GenBank/DDBJ whole genome shotgun (WGS) entry which is preliminary data.</text>
</comment>
<reference evidence="2 3" key="1">
    <citation type="journal article" date="2018" name="Cell">
        <title>The Chara Genome: Secondary Complexity and Implications for Plant Terrestrialization.</title>
        <authorList>
            <person name="Nishiyama T."/>
            <person name="Sakayama H."/>
            <person name="Vries J.D."/>
            <person name="Buschmann H."/>
            <person name="Saint-Marcoux D."/>
            <person name="Ullrich K.K."/>
            <person name="Haas F.B."/>
            <person name="Vanderstraeten L."/>
            <person name="Becker D."/>
            <person name="Lang D."/>
            <person name="Vosolsobe S."/>
            <person name="Rombauts S."/>
            <person name="Wilhelmsson P.K.I."/>
            <person name="Janitza P."/>
            <person name="Kern R."/>
            <person name="Heyl A."/>
            <person name="Rumpler F."/>
            <person name="Villalobos L.I.A.C."/>
            <person name="Clay J.M."/>
            <person name="Skokan R."/>
            <person name="Toyoda A."/>
            <person name="Suzuki Y."/>
            <person name="Kagoshima H."/>
            <person name="Schijlen E."/>
            <person name="Tajeshwar N."/>
            <person name="Catarino B."/>
            <person name="Hetherington A.J."/>
            <person name="Saltykova A."/>
            <person name="Bonnot C."/>
            <person name="Breuninger H."/>
            <person name="Symeonidi A."/>
            <person name="Radhakrishnan G.V."/>
            <person name="Van Nieuwerburgh F."/>
            <person name="Deforce D."/>
            <person name="Chang C."/>
            <person name="Karol K.G."/>
            <person name="Hedrich R."/>
            <person name="Ulvskov P."/>
            <person name="Glockner G."/>
            <person name="Delwiche C.F."/>
            <person name="Petrasek J."/>
            <person name="Van de Peer Y."/>
            <person name="Friml J."/>
            <person name="Beilby M."/>
            <person name="Dolan L."/>
            <person name="Kohara Y."/>
            <person name="Sugano S."/>
            <person name="Fujiyama A."/>
            <person name="Delaux P.-M."/>
            <person name="Quint M."/>
            <person name="TheiBen G."/>
            <person name="Hagemann M."/>
            <person name="Harholt J."/>
            <person name="Dunand C."/>
            <person name="Zachgo S."/>
            <person name="Langdale J."/>
            <person name="Maumus F."/>
            <person name="Straeten D.V.D."/>
            <person name="Gould S.B."/>
            <person name="Rensing S.A."/>
        </authorList>
    </citation>
    <scope>NUCLEOTIDE SEQUENCE [LARGE SCALE GENOMIC DNA]</scope>
    <source>
        <strain evidence="2 3">S276</strain>
    </source>
</reference>
<evidence type="ECO:0000313" key="3">
    <source>
        <dbReference type="Proteomes" id="UP000265515"/>
    </source>
</evidence>
<keyword evidence="3" id="KW-1185">Reference proteome</keyword>
<evidence type="ECO:0000256" key="1">
    <source>
        <dbReference type="SAM" id="MobiDB-lite"/>
    </source>
</evidence>
<evidence type="ECO:0000313" key="2">
    <source>
        <dbReference type="EMBL" id="GBG64501.1"/>
    </source>
</evidence>
<dbReference type="Proteomes" id="UP000265515">
    <property type="component" value="Unassembled WGS sequence"/>
</dbReference>
<feature type="compositionally biased region" description="Basic and acidic residues" evidence="1">
    <location>
        <begin position="9"/>
        <end position="30"/>
    </location>
</feature>
<accession>A0A388K369</accession>
<dbReference type="EMBL" id="BFEA01000051">
    <property type="protein sequence ID" value="GBG64501.1"/>
    <property type="molecule type" value="Genomic_DNA"/>
</dbReference>
<protein>
    <recommendedName>
        <fullName evidence="4">Myb-like domain-containing protein</fullName>
    </recommendedName>
</protein>
<evidence type="ECO:0008006" key="4">
    <source>
        <dbReference type="Google" id="ProtNLM"/>
    </source>
</evidence>
<gene>
    <name evidence="2" type="ORF">CBR_g45197</name>
</gene>
<organism evidence="2 3">
    <name type="scientific">Chara braunii</name>
    <name type="common">Braun's stonewort</name>
    <dbReference type="NCBI Taxonomy" id="69332"/>
    <lineage>
        <taxon>Eukaryota</taxon>
        <taxon>Viridiplantae</taxon>
        <taxon>Streptophyta</taxon>
        <taxon>Charophyceae</taxon>
        <taxon>Charales</taxon>
        <taxon>Characeae</taxon>
        <taxon>Chara</taxon>
    </lineage>
</organism>
<sequence length="414" mass="46953">MDSMNGHRWSQDRYAMDDPRRKLNTDGEREEGGCFEAHLAMGMSSSPSNIDSRLQAASYPDSYGTVPAWNHDPMGYGRLPSVNFGPPPPSLLSSIVAGLAQGVDPLQGNFPVMSGQVPYLHHRFQDAGKASSHAATYMAPDTSRCMASDLHQIHLVRQGTPLPDESAMMLHPLRCLLFQVAESRVEDGRQIPANKYRPIRWLVSLEESDDNTEGGKQQKRNWSSEEQVALVRYTREDDAMMVASPPRQKHQRRSLRNTWVVRRMKVDEYHRSAEDVQKKWADLHNKYRLQGDQGQVRWVWETGILGQVARGEEEGRIDIPFRRGVAGEMAWVEGKRSTMYDHTMTLWGPTREPWAAHRQKIRKAARSLAEQRRGRLLGTKAAVKTLRWGSLWRSPHTLCVTVSGMQRGLSHGLV</sequence>
<dbReference type="AlphaFoldDB" id="A0A388K369"/>
<proteinExistence type="predicted"/>
<dbReference type="Gramene" id="GBG64501">
    <property type="protein sequence ID" value="GBG64501"/>
    <property type="gene ID" value="CBR_g45197"/>
</dbReference>
<feature type="region of interest" description="Disordered" evidence="1">
    <location>
        <begin position="1"/>
        <end position="30"/>
    </location>
</feature>
<name>A0A388K369_CHABU</name>